<dbReference type="SMART" id="SM00450">
    <property type="entry name" value="RHOD"/>
    <property type="match status" value="1"/>
</dbReference>
<reference evidence="2" key="1">
    <citation type="submission" date="2020-12" db="EMBL/GenBank/DDBJ databases">
        <title>Metabolic potential, ecology and presence of endohyphal bacteria is reflected in genomic diversity of Mucoromycotina.</title>
        <authorList>
            <person name="Muszewska A."/>
            <person name="Okrasinska A."/>
            <person name="Steczkiewicz K."/>
            <person name="Drgas O."/>
            <person name="Orlowska M."/>
            <person name="Perlinska-Lenart U."/>
            <person name="Aleksandrzak-Piekarczyk T."/>
            <person name="Szatraj K."/>
            <person name="Zielenkiewicz U."/>
            <person name="Pilsyk S."/>
            <person name="Malc E."/>
            <person name="Mieczkowski P."/>
            <person name="Kruszewska J.S."/>
            <person name="Biernat P."/>
            <person name="Pawlowska J."/>
        </authorList>
    </citation>
    <scope>NUCLEOTIDE SEQUENCE</scope>
    <source>
        <strain evidence="2">WA0000067209</strain>
    </source>
</reference>
<dbReference type="Gene3D" id="3.30.70.100">
    <property type="match status" value="1"/>
</dbReference>
<dbReference type="SUPFAM" id="SSF52821">
    <property type="entry name" value="Rhodanese/Cell cycle control phosphatase"/>
    <property type="match status" value="1"/>
</dbReference>
<dbReference type="Pfam" id="PF12368">
    <property type="entry name" value="Rhodanese_C"/>
    <property type="match status" value="1"/>
</dbReference>
<dbReference type="InterPro" id="IPR040503">
    <property type="entry name" value="TRHO_N"/>
</dbReference>
<gene>
    <name evidence="2" type="ORF">INT43_008310</name>
</gene>
<sequence>MQRVCRAWVAPYLSHSPKLAWKRPHSNSINSIVGFRYWSTRAAEPYRPVAFYSLRPWPQSTVSRLQSRIKDQLQRFNVVGRIYLASDRGIGGINAQLCVPVCHIEAVQTFFDTLPEFKGATLEYNHGMEDTDQPIFQRLKIMQKPNLVAVPDTLKADILSKAPKHLTPEQWHRDLSTCSNDTLLIDMRNHYEYDVGRFNNATRMNVDTFRESLEVLDELVKGKDRNEAIYMYCTGGIRCSVAGAYISDKGYSNVNMVSIVNIPTPSRRDRLILLFFQLKGGITNYGHFVRNNKVKDSLFRGSNFTFDGRRGERITDDVLAHCHQCGAPCDVLSNCANNFCHLLFIQCPACQKKHEKLCSSECRDVVNGHKEWNHPYDYRSQIRPPLRQKL</sequence>
<evidence type="ECO:0000313" key="2">
    <source>
        <dbReference type="EMBL" id="KAG2171584.1"/>
    </source>
</evidence>
<feature type="domain" description="Rhodanese" evidence="1">
    <location>
        <begin position="178"/>
        <end position="294"/>
    </location>
</feature>
<comment type="caution">
    <text evidence="2">The sequence shown here is derived from an EMBL/GenBank/DDBJ whole genome shotgun (WGS) entry which is preliminary data.</text>
</comment>
<dbReference type="Proteomes" id="UP000654370">
    <property type="component" value="Unassembled WGS sequence"/>
</dbReference>
<dbReference type="InterPro" id="IPR022111">
    <property type="entry name" value="Rhodanese_C"/>
</dbReference>
<dbReference type="OrthoDB" id="25002at2759"/>
<proteinExistence type="predicted"/>
<dbReference type="InterPro" id="IPR036873">
    <property type="entry name" value="Rhodanese-like_dom_sf"/>
</dbReference>
<keyword evidence="3" id="KW-1185">Reference proteome</keyword>
<dbReference type="EMBL" id="JAEPQZ010000020">
    <property type="protein sequence ID" value="KAG2171584.1"/>
    <property type="molecule type" value="Genomic_DNA"/>
</dbReference>
<accession>A0A8H7PCW4</accession>
<organism evidence="2 3">
    <name type="scientific">Mortierella isabellina</name>
    <name type="common">Filamentous fungus</name>
    <name type="synonym">Umbelopsis isabellina</name>
    <dbReference type="NCBI Taxonomy" id="91625"/>
    <lineage>
        <taxon>Eukaryota</taxon>
        <taxon>Fungi</taxon>
        <taxon>Fungi incertae sedis</taxon>
        <taxon>Mucoromycota</taxon>
        <taxon>Mucoromycotina</taxon>
        <taxon>Umbelopsidomycetes</taxon>
        <taxon>Umbelopsidales</taxon>
        <taxon>Umbelopsidaceae</taxon>
        <taxon>Umbelopsis</taxon>
    </lineage>
</organism>
<dbReference type="Pfam" id="PF17773">
    <property type="entry name" value="UPF0176_N"/>
    <property type="match status" value="1"/>
</dbReference>
<dbReference type="Gene3D" id="3.40.250.10">
    <property type="entry name" value="Rhodanese-like domain"/>
    <property type="match status" value="1"/>
</dbReference>
<evidence type="ECO:0000259" key="1">
    <source>
        <dbReference type="PROSITE" id="PS50206"/>
    </source>
</evidence>
<dbReference type="PANTHER" id="PTHR43846:SF1">
    <property type="entry name" value="TRNA URIDINE(34) HYDROXYLASE"/>
    <property type="match status" value="1"/>
</dbReference>
<name>A0A8H7PCW4_MORIS</name>
<protein>
    <recommendedName>
        <fullName evidence="1">Rhodanese domain-containing protein</fullName>
    </recommendedName>
</protein>
<dbReference type="PROSITE" id="PS50206">
    <property type="entry name" value="RHODANESE_3"/>
    <property type="match status" value="1"/>
</dbReference>
<dbReference type="Pfam" id="PF00581">
    <property type="entry name" value="Rhodanese"/>
    <property type="match status" value="1"/>
</dbReference>
<dbReference type="PANTHER" id="PTHR43846">
    <property type="entry name" value="UPF0176 PROTEIN YCEA"/>
    <property type="match status" value="1"/>
</dbReference>
<dbReference type="AlphaFoldDB" id="A0A8H7PCW4"/>
<evidence type="ECO:0000313" key="3">
    <source>
        <dbReference type="Proteomes" id="UP000654370"/>
    </source>
</evidence>
<dbReference type="InterPro" id="IPR001763">
    <property type="entry name" value="Rhodanese-like_dom"/>
</dbReference>